<gene>
    <name evidence="2" type="ORF">SCHIN_v1c00280</name>
</gene>
<dbReference type="KEGG" id="schi:SCHIN_v1c00280"/>
<accession>A0A5B9Y3H5</accession>
<dbReference type="RefSeq" id="WP_166507623.1">
    <property type="nucleotide sequence ID" value="NZ_CP043026.1"/>
</dbReference>
<evidence type="ECO:0008006" key="4">
    <source>
        <dbReference type="Google" id="ProtNLM"/>
    </source>
</evidence>
<keyword evidence="1" id="KW-0732">Signal</keyword>
<sequence>MKKLLASLSAFVIGTSSITSVVACSVPTKQIEVTVTGSDGTKYETKDFDNDIATGKVALTLTKLLEGITYSDSKYSTASKREQQRKFLGTNGLNLSLDNVLKDENLKDNTNGGFAKSYAAARNTNFTNININADVDTFNNGDAPVFLVNRNYNDKNEFVSDTIINDDASAYKGLKTGSLLSDWKKAIGKSDEDATAECGDNATCKEEVQKLKALELKDVKLLGKYNLSKEADGTLAVGENNTPIASGKVNDKFRLYADDSGQKIQFTNTLVYAESESAINTLTMTYDDPGKDMDNYTIKYEGINKMALVFSFRGLVLSSKTDDRKYDQYIFWYEPVGYQFKNEIIPSTNGQDVFSMLGNDFKPQVTIDTAKVG</sequence>
<name>A0A5B9Y3H5_9MOLU</name>
<keyword evidence="3" id="KW-1185">Reference proteome</keyword>
<feature type="chain" id="PRO_5022767378" description="Lipoprotein" evidence="1">
    <location>
        <begin position="24"/>
        <end position="373"/>
    </location>
</feature>
<organism evidence="2 3">
    <name type="scientific">Spiroplasma chinense</name>
    <dbReference type="NCBI Taxonomy" id="216932"/>
    <lineage>
        <taxon>Bacteria</taxon>
        <taxon>Bacillati</taxon>
        <taxon>Mycoplasmatota</taxon>
        <taxon>Mollicutes</taxon>
        <taxon>Entomoplasmatales</taxon>
        <taxon>Spiroplasmataceae</taxon>
        <taxon>Spiroplasma</taxon>
    </lineage>
</organism>
<evidence type="ECO:0000313" key="3">
    <source>
        <dbReference type="Proteomes" id="UP000323144"/>
    </source>
</evidence>
<evidence type="ECO:0000256" key="1">
    <source>
        <dbReference type="SAM" id="SignalP"/>
    </source>
</evidence>
<dbReference type="Proteomes" id="UP000323144">
    <property type="component" value="Chromosome"/>
</dbReference>
<dbReference type="AlphaFoldDB" id="A0A5B9Y3H5"/>
<feature type="signal peptide" evidence="1">
    <location>
        <begin position="1"/>
        <end position="23"/>
    </location>
</feature>
<dbReference type="PROSITE" id="PS51257">
    <property type="entry name" value="PROKAR_LIPOPROTEIN"/>
    <property type="match status" value="1"/>
</dbReference>
<proteinExistence type="predicted"/>
<protein>
    <recommendedName>
        <fullName evidence="4">Lipoprotein</fullName>
    </recommendedName>
</protein>
<dbReference type="EMBL" id="CP043026">
    <property type="protein sequence ID" value="QEH61226.1"/>
    <property type="molecule type" value="Genomic_DNA"/>
</dbReference>
<evidence type="ECO:0000313" key="2">
    <source>
        <dbReference type="EMBL" id="QEH61226.1"/>
    </source>
</evidence>
<reference evidence="2 3" key="1">
    <citation type="submission" date="2019-08" db="EMBL/GenBank/DDBJ databases">
        <title>Complete genome sequence of Spiroplasma chinense CCH (DSM 19755).</title>
        <authorList>
            <person name="Shen H.-Y."/>
            <person name="Lin Y.-C."/>
            <person name="Chou L."/>
            <person name="Kuo C.-H."/>
        </authorList>
    </citation>
    <scope>NUCLEOTIDE SEQUENCE [LARGE SCALE GENOMIC DNA]</scope>
    <source>
        <strain evidence="2 3">CCH</strain>
    </source>
</reference>